<feature type="compositionally biased region" description="Acidic residues" evidence="5">
    <location>
        <begin position="563"/>
        <end position="583"/>
    </location>
</feature>
<evidence type="ECO:0000259" key="6">
    <source>
        <dbReference type="SMART" id="SM00709"/>
    </source>
</evidence>
<comment type="similarity">
    <text evidence="1">Belongs to the ZPR1 family.</text>
</comment>
<evidence type="ECO:0000313" key="7">
    <source>
        <dbReference type="EMBL" id="GMI44760.1"/>
    </source>
</evidence>
<dbReference type="PANTHER" id="PTHR10876">
    <property type="entry name" value="ZINC FINGER PROTEIN ZPR1"/>
    <property type="match status" value="1"/>
</dbReference>
<dbReference type="FunFam" id="2.20.25.420:FF:000002">
    <property type="entry name" value="Zinc finger protein ZPR1"/>
    <property type="match status" value="1"/>
</dbReference>
<feature type="compositionally biased region" description="Basic and acidic residues" evidence="5">
    <location>
        <begin position="388"/>
        <end position="397"/>
    </location>
</feature>
<dbReference type="InterPro" id="IPR042451">
    <property type="entry name" value="ZPR1_A/B_dom"/>
</dbReference>
<dbReference type="FunFam" id="2.60.120.1040:FF:000006">
    <property type="entry name" value="Zinc finger protein zpr1"/>
    <property type="match status" value="1"/>
</dbReference>
<keyword evidence="8" id="KW-1185">Reference proteome</keyword>
<feature type="compositionally biased region" description="Polar residues" evidence="5">
    <location>
        <begin position="206"/>
        <end position="217"/>
    </location>
</feature>
<reference evidence="8" key="1">
    <citation type="journal article" date="2023" name="Commun. Biol.">
        <title>Genome analysis of Parmales, the sister group of diatoms, reveals the evolutionary specialization of diatoms from phago-mixotrophs to photoautotrophs.</title>
        <authorList>
            <person name="Ban H."/>
            <person name="Sato S."/>
            <person name="Yoshikawa S."/>
            <person name="Yamada K."/>
            <person name="Nakamura Y."/>
            <person name="Ichinomiya M."/>
            <person name="Sato N."/>
            <person name="Blanc-Mathieu R."/>
            <person name="Endo H."/>
            <person name="Kuwata A."/>
            <person name="Ogata H."/>
        </authorList>
    </citation>
    <scope>NUCLEOTIDE SEQUENCE [LARGE SCALE GENOMIC DNA]</scope>
</reference>
<evidence type="ECO:0000256" key="3">
    <source>
        <dbReference type="ARBA" id="ARBA00022771"/>
    </source>
</evidence>
<gene>
    <name evidence="7" type="ORF">TrCOL_g12019</name>
</gene>
<dbReference type="InterPro" id="IPR040141">
    <property type="entry name" value="ZPR1"/>
</dbReference>
<keyword evidence="4" id="KW-0862">Zinc</keyword>
<evidence type="ECO:0000313" key="8">
    <source>
        <dbReference type="Proteomes" id="UP001165065"/>
    </source>
</evidence>
<organism evidence="7 8">
    <name type="scientific">Triparma columacea</name>
    <dbReference type="NCBI Taxonomy" id="722753"/>
    <lineage>
        <taxon>Eukaryota</taxon>
        <taxon>Sar</taxon>
        <taxon>Stramenopiles</taxon>
        <taxon>Ochrophyta</taxon>
        <taxon>Bolidophyceae</taxon>
        <taxon>Parmales</taxon>
        <taxon>Triparmaceae</taxon>
        <taxon>Triparma</taxon>
    </lineage>
</organism>
<dbReference type="Pfam" id="PF22794">
    <property type="entry name" value="jr-ZPR1"/>
    <property type="match status" value="2"/>
</dbReference>
<dbReference type="Gene3D" id="2.20.25.420">
    <property type="entry name" value="ZPR1, zinc finger domain"/>
    <property type="match status" value="2"/>
</dbReference>
<feature type="domain" description="Zinc finger ZPR1-type" evidence="6">
    <location>
        <begin position="269"/>
        <end position="443"/>
    </location>
</feature>
<keyword evidence="2" id="KW-0479">Metal-binding</keyword>
<name>A0A9W7GIZ8_9STRA</name>
<feature type="region of interest" description="Disordered" evidence="5">
    <location>
        <begin position="523"/>
        <end position="587"/>
    </location>
</feature>
<comment type="caution">
    <text evidence="7">The sequence shown here is derived from an EMBL/GenBank/DDBJ whole genome shotgun (WGS) entry which is preliminary data.</text>
</comment>
<evidence type="ECO:0000256" key="2">
    <source>
        <dbReference type="ARBA" id="ARBA00022723"/>
    </source>
</evidence>
<proteinExistence type="inferred from homology"/>
<feature type="region of interest" description="Disordered" evidence="5">
    <location>
        <begin position="195"/>
        <end position="218"/>
    </location>
</feature>
<dbReference type="InterPro" id="IPR042452">
    <property type="entry name" value="ZPR1_Znf1/2"/>
</dbReference>
<feature type="region of interest" description="Disordered" evidence="5">
    <location>
        <begin position="382"/>
        <end position="403"/>
    </location>
</feature>
<protein>
    <recommendedName>
        <fullName evidence="6">Zinc finger ZPR1-type domain-containing protein</fullName>
    </recommendedName>
</protein>
<dbReference type="AlphaFoldDB" id="A0A9W7GIZ8"/>
<dbReference type="Gene3D" id="2.60.120.1040">
    <property type="entry name" value="ZPR1, A/B domain"/>
    <property type="match status" value="2"/>
</dbReference>
<dbReference type="InterPro" id="IPR004457">
    <property type="entry name" value="Znf_ZPR1"/>
</dbReference>
<sequence length="609" mass="66717">MAAVPDLDDWNEGTEINMSTIRDCICPLCGEGKATTLCLPTKVPYFREIIVMTLNCPDCGLKNTEVSFGGELQRQGVKVELEVERKDLDRQVIKSDSCTIKLPSLELEIPPQTQRGQVTTIEGVLKKTADGLEEGQAQRAMDNLDVFRKIQSIIVSLRKMAGDVDSDDDSDGETKEDVFPFSLILDDPAGNSYLENPLAPEVDPKMTTTRYNRTPNQDMAIGLQPSKQAIEEGMINDSDPSHKNHNNSAAISDSDLSKLGREEVMSFPTPCPGCGASGETNMCVANIPHFKEIIIMSLDCAKCGYRSNEIKGGGAIPKFGTKVELRVEDEEDMGREVLKSDTGGIMIPEIEMELEEGGMDGVYSTVEGLVKKLHERIEMANPFGGGDSGKKNHKGNDGGDFNSGGMGEKWQEFLGRLADCRDGKSFPFTVVISDPLSNSFIGPRPSVAATMAFESTSNQSDLPPPPPDPQLKVTEYTRSADQNEILGISDMKTEGYNMDGGRQAVNHGTDEMANLPDRIANKHERGPDHPNVFGKPTVEGDETGWGEDSVVVRTESTRRGEEEKEEEEGGEVWEREMGDEEFQESGWKGQMEGMVFKKGAKGVGYYKDV</sequence>
<evidence type="ECO:0000256" key="5">
    <source>
        <dbReference type="SAM" id="MobiDB-lite"/>
    </source>
</evidence>
<dbReference type="GO" id="GO:0005634">
    <property type="term" value="C:nucleus"/>
    <property type="evidence" value="ECO:0007669"/>
    <property type="project" value="TreeGrafter"/>
</dbReference>
<evidence type="ECO:0000256" key="4">
    <source>
        <dbReference type="ARBA" id="ARBA00022833"/>
    </source>
</evidence>
<feature type="domain" description="Zinc finger ZPR1-type" evidence="6">
    <location>
        <begin position="24"/>
        <end position="196"/>
    </location>
</feature>
<dbReference type="GO" id="GO:0008270">
    <property type="term" value="F:zinc ion binding"/>
    <property type="evidence" value="ECO:0007669"/>
    <property type="project" value="UniProtKB-KW"/>
</dbReference>
<dbReference type="Pfam" id="PF03367">
    <property type="entry name" value="Zn_ribbon_ZPR1"/>
    <property type="match status" value="2"/>
</dbReference>
<dbReference type="OrthoDB" id="308464at2759"/>
<dbReference type="SMART" id="SM00709">
    <property type="entry name" value="Zpr1"/>
    <property type="match status" value="2"/>
</dbReference>
<dbReference type="EMBL" id="BRYA01000224">
    <property type="protein sequence ID" value="GMI44760.1"/>
    <property type="molecule type" value="Genomic_DNA"/>
</dbReference>
<dbReference type="PANTHER" id="PTHR10876:SF0">
    <property type="entry name" value="ZINC FINGER PROTEIN ZPR1"/>
    <property type="match status" value="1"/>
</dbReference>
<evidence type="ECO:0000256" key="1">
    <source>
        <dbReference type="ARBA" id="ARBA00008354"/>
    </source>
</evidence>
<accession>A0A9W7GIZ8</accession>
<keyword evidence="3" id="KW-0863">Zinc-finger</keyword>
<dbReference type="NCBIfam" id="TIGR00310">
    <property type="entry name" value="ZPR1_znf"/>
    <property type="match status" value="2"/>
</dbReference>
<dbReference type="Proteomes" id="UP001165065">
    <property type="component" value="Unassembled WGS sequence"/>
</dbReference>
<dbReference type="InterPro" id="IPR056180">
    <property type="entry name" value="ZPR1_jr_dom"/>
</dbReference>